<protein>
    <submittedName>
        <fullName evidence="2">Uncharacterized protein</fullName>
    </submittedName>
</protein>
<feature type="transmembrane region" description="Helical" evidence="1">
    <location>
        <begin position="39"/>
        <end position="65"/>
    </location>
</feature>
<accession>A0A7J7KB96</accession>
<reference evidence="2" key="1">
    <citation type="submission" date="2020-06" db="EMBL/GenBank/DDBJ databases">
        <title>Draft genome of Bugula neritina, a colonial animal packing powerful symbionts and potential medicines.</title>
        <authorList>
            <person name="Rayko M."/>
        </authorList>
    </citation>
    <scope>NUCLEOTIDE SEQUENCE [LARGE SCALE GENOMIC DNA]</scope>
    <source>
        <strain evidence="2">Kwan_BN1</strain>
    </source>
</reference>
<dbReference type="Proteomes" id="UP000593567">
    <property type="component" value="Unassembled WGS sequence"/>
</dbReference>
<evidence type="ECO:0000313" key="3">
    <source>
        <dbReference type="Proteomes" id="UP000593567"/>
    </source>
</evidence>
<evidence type="ECO:0000256" key="1">
    <source>
        <dbReference type="SAM" id="Phobius"/>
    </source>
</evidence>
<keyword evidence="3" id="KW-1185">Reference proteome</keyword>
<comment type="caution">
    <text evidence="2">The sequence shown here is derived from an EMBL/GenBank/DDBJ whole genome shotgun (WGS) entry which is preliminary data.</text>
</comment>
<keyword evidence="1" id="KW-0812">Transmembrane</keyword>
<proteinExistence type="predicted"/>
<feature type="transmembrane region" description="Helical" evidence="1">
    <location>
        <begin position="6"/>
        <end position="27"/>
    </location>
</feature>
<keyword evidence="1" id="KW-0472">Membrane</keyword>
<keyword evidence="1" id="KW-1133">Transmembrane helix</keyword>
<dbReference type="EMBL" id="VXIV02000809">
    <property type="protein sequence ID" value="KAF6035919.1"/>
    <property type="molecule type" value="Genomic_DNA"/>
</dbReference>
<sequence length="116" mass="12887">MMVMFAFGVFMFTVFVFYFAIGVASGFMFTNVVLRVSRFILAMVPVVVVPVVMMVMCVCTSSVLVMRTTVLGVYTMLASTLCVMGTAWSSFAMLASHTRYRCLQLLVVFAFRGLVI</sequence>
<evidence type="ECO:0000313" key="2">
    <source>
        <dbReference type="EMBL" id="KAF6035919.1"/>
    </source>
</evidence>
<organism evidence="2 3">
    <name type="scientific">Bugula neritina</name>
    <name type="common">Brown bryozoan</name>
    <name type="synonym">Sertularia neritina</name>
    <dbReference type="NCBI Taxonomy" id="10212"/>
    <lineage>
        <taxon>Eukaryota</taxon>
        <taxon>Metazoa</taxon>
        <taxon>Spiralia</taxon>
        <taxon>Lophotrochozoa</taxon>
        <taxon>Bryozoa</taxon>
        <taxon>Gymnolaemata</taxon>
        <taxon>Cheilostomatida</taxon>
        <taxon>Flustrina</taxon>
        <taxon>Buguloidea</taxon>
        <taxon>Bugulidae</taxon>
        <taxon>Bugula</taxon>
    </lineage>
</organism>
<dbReference type="AlphaFoldDB" id="A0A7J7KB96"/>
<feature type="transmembrane region" description="Helical" evidence="1">
    <location>
        <begin position="71"/>
        <end position="95"/>
    </location>
</feature>
<name>A0A7J7KB96_BUGNE</name>
<gene>
    <name evidence="2" type="ORF">EB796_005778</name>
</gene>